<keyword evidence="7" id="KW-1185">Reference proteome</keyword>
<proteinExistence type="inferred from homology"/>
<dbReference type="Pfam" id="PF01632">
    <property type="entry name" value="Ribosomal_L35p"/>
    <property type="match status" value="1"/>
</dbReference>
<reference evidence="6 7" key="1">
    <citation type="submission" date="2020-01" db="EMBL/GenBank/DDBJ databases">
        <title>Draft genome sequence of Cand. Neptunochlamydia vexilliferae K9.</title>
        <authorList>
            <person name="Schulz F."/>
            <person name="Koestlbacher S."/>
            <person name="Wascher F."/>
            <person name="Pizzetti I."/>
            <person name="Horn M."/>
        </authorList>
    </citation>
    <scope>NUCLEOTIDE SEQUENCE [LARGE SCALE GENOMIC DNA]</scope>
    <source>
        <strain evidence="6 7">K9</strain>
    </source>
</reference>
<dbReference type="PANTHER" id="PTHR33343">
    <property type="entry name" value="54S RIBOSOMAL PROTEIN BL35M"/>
    <property type="match status" value="1"/>
</dbReference>
<evidence type="ECO:0000256" key="3">
    <source>
        <dbReference type="ARBA" id="ARBA00023274"/>
    </source>
</evidence>
<dbReference type="SUPFAM" id="SSF143034">
    <property type="entry name" value="L35p-like"/>
    <property type="match status" value="1"/>
</dbReference>
<evidence type="ECO:0000256" key="2">
    <source>
        <dbReference type="ARBA" id="ARBA00022980"/>
    </source>
</evidence>
<evidence type="ECO:0000256" key="5">
    <source>
        <dbReference type="RuleBase" id="RU000568"/>
    </source>
</evidence>
<dbReference type="PRINTS" id="PR00064">
    <property type="entry name" value="RIBOSOMALL35"/>
</dbReference>
<comment type="similarity">
    <text evidence="1 4 5">Belongs to the bacterial ribosomal protein bL35 family.</text>
</comment>
<keyword evidence="3 4" id="KW-0687">Ribonucleoprotein</keyword>
<comment type="caution">
    <text evidence="6">The sequence shown here is derived from an EMBL/GenBank/DDBJ whole genome shotgun (WGS) entry which is preliminary data.</text>
</comment>
<sequence length="61" mass="7288">MKTKKAIRNRFKKTGTGKIMRTKQGRRHILTKKTSKKKRQLKKQTVMSESYAKKYKRLACM</sequence>
<name>A0ABS0AX28_9BACT</name>
<dbReference type="InterPro" id="IPR001706">
    <property type="entry name" value="Ribosomal_bL35"/>
</dbReference>
<dbReference type="InterPro" id="IPR021137">
    <property type="entry name" value="Ribosomal_bL35-like"/>
</dbReference>
<dbReference type="HAMAP" id="MF_00514">
    <property type="entry name" value="Ribosomal_bL35"/>
    <property type="match status" value="1"/>
</dbReference>
<dbReference type="PANTHER" id="PTHR33343:SF1">
    <property type="entry name" value="LARGE RIBOSOMAL SUBUNIT PROTEIN BL35M"/>
    <property type="match status" value="1"/>
</dbReference>
<evidence type="ECO:0000313" key="7">
    <source>
        <dbReference type="Proteomes" id="UP001194714"/>
    </source>
</evidence>
<gene>
    <name evidence="4" type="primary">rpmI</name>
    <name evidence="6" type="ORF">NEPTK9_000174</name>
</gene>
<organism evidence="6 7">
    <name type="scientific">Candidatus Neptunichlamydia vexilliferae</name>
    <dbReference type="NCBI Taxonomy" id="1651774"/>
    <lineage>
        <taxon>Bacteria</taxon>
        <taxon>Pseudomonadati</taxon>
        <taxon>Chlamydiota</taxon>
        <taxon>Chlamydiia</taxon>
        <taxon>Parachlamydiales</taxon>
        <taxon>Simkaniaceae</taxon>
        <taxon>Candidatus Neptunichlamydia</taxon>
    </lineage>
</organism>
<accession>A0ABS0AX28</accession>
<dbReference type="Proteomes" id="UP001194714">
    <property type="component" value="Unassembled WGS sequence"/>
</dbReference>
<evidence type="ECO:0000313" key="6">
    <source>
        <dbReference type="EMBL" id="MBF5058676.1"/>
    </source>
</evidence>
<evidence type="ECO:0000256" key="4">
    <source>
        <dbReference type="HAMAP-Rule" id="MF_00514"/>
    </source>
</evidence>
<dbReference type="GO" id="GO:0005840">
    <property type="term" value="C:ribosome"/>
    <property type="evidence" value="ECO:0007669"/>
    <property type="project" value="UniProtKB-KW"/>
</dbReference>
<keyword evidence="2 4" id="KW-0689">Ribosomal protein</keyword>
<dbReference type="EMBL" id="JAAEJV010000002">
    <property type="protein sequence ID" value="MBF5058676.1"/>
    <property type="molecule type" value="Genomic_DNA"/>
</dbReference>
<dbReference type="InterPro" id="IPR037229">
    <property type="entry name" value="Ribosomal_bL35_sf"/>
</dbReference>
<dbReference type="Gene3D" id="4.10.410.60">
    <property type="match status" value="1"/>
</dbReference>
<protein>
    <recommendedName>
        <fullName evidence="4">Large ribosomal subunit protein bL35</fullName>
    </recommendedName>
</protein>
<dbReference type="NCBIfam" id="TIGR00001">
    <property type="entry name" value="rpmI_bact"/>
    <property type="match status" value="1"/>
</dbReference>
<evidence type="ECO:0000256" key="1">
    <source>
        <dbReference type="ARBA" id="ARBA00006598"/>
    </source>
</evidence>